<protein>
    <submittedName>
        <fullName evidence="5">Amino acid adenylation domain-containing protein</fullName>
    </submittedName>
</protein>
<dbReference type="Gene3D" id="2.30.38.10">
    <property type="entry name" value="Luciferase, Domain 3"/>
    <property type="match status" value="1"/>
</dbReference>
<dbReference type="Proteomes" id="UP000006764">
    <property type="component" value="Chromosome"/>
</dbReference>
<dbReference type="InterPro" id="IPR000873">
    <property type="entry name" value="AMP-dep_synth/lig_dom"/>
</dbReference>
<dbReference type="NCBIfam" id="TIGR01733">
    <property type="entry name" value="AA-adenyl-dom"/>
    <property type="match status" value="1"/>
</dbReference>
<dbReference type="Gene3D" id="3.30.300.30">
    <property type="match status" value="1"/>
</dbReference>
<evidence type="ECO:0000259" key="4">
    <source>
        <dbReference type="PROSITE" id="PS50075"/>
    </source>
</evidence>
<dbReference type="Pfam" id="PF00501">
    <property type="entry name" value="AMP-binding"/>
    <property type="match status" value="1"/>
</dbReference>
<dbReference type="RefSeq" id="WP_052269209.1">
    <property type="nucleotide sequence ID" value="NZ_CP004387.1"/>
</dbReference>
<dbReference type="Gene3D" id="3.40.50.1820">
    <property type="entry name" value="alpha/beta hydrolase"/>
    <property type="match status" value="1"/>
</dbReference>
<dbReference type="GO" id="GO:0031177">
    <property type="term" value="F:phosphopantetheine binding"/>
    <property type="evidence" value="ECO:0007669"/>
    <property type="project" value="InterPro"/>
</dbReference>
<proteinExistence type="predicted"/>
<dbReference type="PANTHER" id="PTHR45527">
    <property type="entry name" value="NONRIBOSOMAL PEPTIDE SYNTHETASE"/>
    <property type="match status" value="1"/>
</dbReference>
<evidence type="ECO:0000313" key="6">
    <source>
        <dbReference type="Proteomes" id="UP000006764"/>
    </source>
</evidence>
<dbReference type="PROSITE" id="PS00012">
    <property type="entry name" value="PHOSPHOPANTETHEINE"/>
    <property type="match status" value="1"/>
</dbReference>
<dbReference type="GO" id="GO:0044550">
    <property type="term" value="P:secondary metabolite biosynthetic process"/>
    <property type="evidence" value="ECO:0007669"/>
    <property type="project" value="TreeGrafter"/>
</dbReference>
<dbReference type="InterPro" id="IPR020806">
    <property type="entry name" value="PKS_PP-bd"/>
</dbReference>
<evidence type="ECO:0000256" key="3">
    <source>
        <dbReference type="ARBA" id="ARBA00022553"/>
    </source>
</evidence>
<gene>
    <name evidence="5" type="ORF">S7S_05315</name>
</gene>
<accession>A0A0B4XLS8</accession>
<dbReference type="GO" id="GO:0043041">
    <property type="term" value="P:amino acid activation for nonribosomal peptide biosynthetic process"/>
    <property type="evidence" value="ECO:0007669"/>
    <property type="project" value="TreeGrafter"/>
</dbReference>
<dbReference type="InterPro" id="IPR029058">
    <property type="entry name" value="AB_hydrolase_fold"/>
</dbReference>
<dbReference type="KEGG" id="apac:S7S_05315"/>
<evidence type="ECO:0000313" key="5">
    <source>
        <dbReference type="EMBL" id="AJD47483.1"/>
    </source>
</evidence>
<dbReference type="STRING" id="391936.S7S_05315"/>
<dbReference type="EMBL" id="CP004387">
    <property type="protein sequence ID" value="AJD47483.1"/>
    <property type="molecule type" value="Genomic_DNA"/>
</dbReference>
<keyword evidence="6" id="KW-1185">Reference proteome</keyword>
<keyword evidence="2" id="KW-0596">Phosphopantetheine</keyword>
<evidence type="ECO:0000256" key="1">
    <source>
        <dbReference type="ARBA" id="ARBA00001957"/>
    </source>
</evidence>
<dbReference type="InterPro" id="IPR001242">
    <property type="entry name" value="Condensation_dom"/>
</dbReference>
<dbReference type="InterPro" id="IPR020845">
    <property type="entry name" value="AMP-binding_CS"/>
</dbReference>
<organism evidence="5 6">
    <name type="scientific">Isoalcanivorax pacificus W11-5</name>
    <dbReference type="NCBI Taxonomy" id="391936"/>
    <lineage>
        <taxon>Bacteria</taxon>
        <taxon>Pseudomonadati</taxon>
        <taxon>Pseudomonadota</taxon>
        <taxon>Gammaproteobacteria</taxon>
        <taxon>Oceanospirillales</taxon>
        <taxon>Alcanivoracaceae</taxon>
        <taxon>Isoalcanivorax</taxon>
    </lineage>
</organism>
<dbReference type="OrthoDB" id="9757559at2"/>
<dbReference type="GO" id="GO:0003824">
    <property type="term" value="F:catalytic activity"/>
    <property type="evidence" value="ECO:0007669"/>
    <property type="project" value="InterPro"/>
</dbReference>
<dbReference type="SUPFAM" id="SSF47336">
    <property type="entry name" value="ACP-like"/>
    <property type="match status" value="1"/>
</dbReference>
<dbReference type="Gene3D" id="3.40.50.980">
    <property type="match status" value="2"/>
</dbReference>
<dbReference type="SUPFAM" id="SSF56801">
    <property type="entry name" value="Acetyl-CoA synthetase-like"/>
    <property type="match status" value="1"/>
</dbReference>
<dbReference type="PROSITE" id="PS50075">
    <property type="entry name" value="CARRIER"/>
    <property type="match status" value="1"/>
</dbReference>
<evidence type="ECO:0000256" key="2">
    <source>
        <dbReference type="ARBA" id="ARBA00022450"/>
    </source>
</evidence>
<feature type="domain" description="Carrier" evidence="4">
    <location>
        <begin position="933"/>
        <end position="1008"/>
    </location>
</feature>
<dbReference type="Pfam" id="PF00550">
    <property type="entry name" value="PP-binding"/>
    <property type="match status" value="1"/>
</dbReference>
<keyword evidence="3" id="KW-0597">Phosphoprotein</keyword>
<dbReference type="InterPro" id="IPR045851">
    <property type="entry name" value="AMP-bd_C_sf"/>
</dbReference>
<dbReference type="HOGENOM" id="CLU_000022_2_4_6"/>
<dbReference type="InterPro" id="IPR023213">
    <property type="entry name" value="CAT-like_dom_sf"/>
</dbReference>
<dbReference type="PANTHER" id="PTHR45527:SF1">
    <property type="entry name" value="FATTY ACID SYNTHASE"/>
    <property type="match status" value="1"/>
</dbReference>
<sequence length="1038" mass="111225">MDGMALDDMTLDTTALAGGEPLSPEQRAAGAGVLLLSACLPHPGVDRLRAATAAAVARHDVFRQALRDVPGYRGLRRVPLPAPARVRWAELHSASRDEANAALMATPFALGDGEFLRAGVWHAPDDAKHLLLAGACQALDAGSLCGLLREIVGTPATEEPFSYSQFCTWRAALEQDDDAAAGRAYWQEQPADANALRLPARRLAPATARRHHVTQQLDHDSAARLHTLATRCRVEERAVWHSIWCLLLARVSGTQRFITGWQHDCRQDYEVMASGAGVFEKILPVLTQTSDGIIFSDAIARHAHQCAAHTQAQEYYPLDHVDERTRAAGFHWLPLPADLRLVQAPLPHASFELVLQVQRHATGATLVLQADSARYSTAALQALLSQYQWLLAAAADAPAADVIAPPLVSAAQQQALLDINNDCRVFEPASLPAQIARYASQQGDVVALVQGTTQLTYHQLHQRAAQLAHWLREQGAGPGERVAMQLGRSLEAVVALLAIWQAGAAYLPLDERWPAARRRAVLDDAKPVLVLHAAPVNESGRPPEKAMPAREELPAAPQQATPGTLAYVLYTSGSTGTPKGVLIEHSQLLNYVAAASAVMDLPRARRWALTGALATDLGNTALFGALFNGATLVIASDDDMADGAHFADFLRRENIDALKMVPSHLEALLETPQPVVPPLLVLGGEATSPALVSRLAALAPQSRVFNHYGPTETTVGVMVHAVDLATQGSEPLPLTRVLPNNRCYVLDARQRLTPVGAVGELYVGGAQVCAGYLGGYGEEVFGHDPFLSHCPGAPGGRLYRTGDLACVLPGGGFRLIGRADDQIALRGFRIEPAEVEQALRTLPGVRNALVRAQPMRQGETELVAFLEGEATLADTGAARFAEQLAPLLPGAMHPSRYLCLTAFPRLPNGKTDLSALTLLASSTRDQAAHDSSPPRDALERLICDAMGDLLTCPSPGRDADFFALGGHSLLVIKLVARFRKALQVEVAPGVVFDFPTPARLADWLRTHHDGNALTGLADAWLRSGARRGGDSLFTGTAP</sequence>
<dbReference type="Pfam" id="PF00668">
    <property type="entry name" value="Condensation"/>
    <property type="match status" value="1"/>
</dbReference>
<dbReference type="InterPro" id="IPR010071">
    <property type="entry name" value="AA_adenyl_dom"/>
</dbReference>
<dbReference type="PROSITE" id="PS00455">
    <property type="entry name" value="AMP_BINDING"/>
    <property type="match status" value="1"/>
</dbReference>
<reference evidence="5 6" key="1">
    <citation type="journal article" date="2012" name="J. Bacteriol.">
        <title>Genome sequence of an alkane-degrading bacterium, Alcanivorax pacificus type strain W11-5, isolated from deep sea sediment.</title>
        <authorList>
            <person name="Lai Q."/>
            <person name="Shao Z."/>
        </authorList>
    </citation>
    <scope>NUCLEOTIDE SEQUENCE [LARGE SCALE GENOMIC DNA]</scope>
    <source>
        <strain evidence="5 6">W11-5</strain>
    </source>
</reference>
<dbReference type="InterPro" id="IPR036736">
    <property type="entry name" value="ACP-like_sf"/>
</dbReference>
<comment type="cofactor">
    <cofactor evidence="1">
        <name>pantetheine 4'-phosphate</name>
        <dbReference type="ChEBI" id="CHEBI:47942"/>
    </cofactor>
</comment>
<dbReference type="FunFam" id="3.40.50.980:FF:000001">
    <property type="entry name" value="Non-ribosomal peptide synthetase"/>
    <property type="match status" value="1"/>
</dbReference>
<dbReference type="AlphaFoldDB" id="A0A0B4XLS8"/>
<dbReference type="Gene3D" id="3.30.559.10">
    <property type="entry name" value="Chloramphenicol acetyltransferase-like domain"/>
    <property type="match status" value="1"/>
</dbReference>
<dbReference type="InterPro" id="IPR006162">
    <property type="entry name" value="Ppantetheine_attach_site"/>
</dbReference>
<dbReference type="Gene3D" id="3.30.559.30">
    <property type="entry name" value="Nonribosomal peptide synthetase, condensation domain"/>
    <property type="match status" value="1"/>
</dbReference>
<dbReference type="SUPFAM" id="SSF52777">
    <property type="entry name" value="CoA-dependent acyltransferases"/>
    <property type="match status" value="2"/>
</dbReference>
<dbReference type="GO" id="GO:0005737">
    <property type="term" value="C:cytoplasm"/>
    <property type="evidence" value="ECO:0007669"/>
    <property type="project" value="TreeGrafter"/>
</dbReference>
<name>A0A0B4XLS8_9GAMM</name>
<dbReference type="SMART" id="SM00823">
    <property type="entry name" value="PKS_PP"/>
    <property type="match status" value="1"/>
</dbReference>
<dbReference type="InterPro" id="IPR009081">
    <property type="entry name" value="PP-bd_ACP"/>
</dbReference>
<dbReference type="CDD" id="cd05930">
    <property type="entry name" value="A_NRPS"/>
    <property type="match status" value="1"/>
</dbReference>